<evidence type="ECO:0000313" key="2">
    <source>
        <dbReference type="Proteomes" id="UP000886520"/>
    </source>
</evidence>
<accession>A0A9D4UUH2</accession>
<evidence type="ECO:0000313" key="1">
    <source>
        <dbReference type="EMBL" id="KAI5074331.1"/>
    </source>
</evidence>
<dbReference type="EMBL" id="JABFUD020000010">
    <property type="protein sequence ID" value="KAI5074331.1"/>
    <property type="molecule type" value="Genomic_DNA"/>
</dbReference>
<keyword evidence="2" id="KW-1185">Reference proteome</keyword>
<dbReference type="AlphaFoldDB" id="A0A9D4UUH2"/>
<protein>
    <submittedName>
        <fullName evidence="1">Uncharacterized protein</fullName>
    </submittedName>
</protein>
<dbReference type="InterPro" id="IPR012511">
    <property type="entry name" value="AdoMetDC_leader"/>
</dbReference>
<comment type="caution">
    <text evidence="1">The sequence shown here is derived from an EMBL/GenBank/DDBJ whole genome shotgun (WGS) entry which is preliminary data.</text>
</comment>
<proteinExistence type="predicted"/>
<gene>
    <name evidence="1" type="ORF">GOP47_0010292</name>
</gene>
<reference evidence="1" key="1">
    <citation type="submission" date="2021-01" db="EMBL/GenBank/DDBJ databases">
        <title>Adiantum capillus-veneris genome.</title>
        <authorList>
            <person name="Fang Y."/>
            <person name="Liao Q."/>
        </authorList>
    </citation>
    <scope>NUCLEOTIDE SEQUENCE</scope>
    <source>
        <strain evidence="1">H3</strain>
        <tissue evidence="1">Leaf</tissue>
    </source>
</reference>
<organism evidence="1 2">
    <name type="scientific">Adiantum capillus-veneris</name>
    <name type="common">Maidenhair fern</name>
    <dbReference type="NCBI Taxonomy" id="13818"/>
    <lineage>
        <taxon>Eukaryota</taxon>
        <taxon>Viridiplantae</taxon>
        <taxon>Streptophyta</taxon>
        <taxon>Embryophyta</taxon>
        <taxon>Tracheophyta</taxon>
        <taxon>Polypodiopsida</taxon>
        <taxon>Polypodiidae</taxon>
        <taxon>Polypodiales</taxon>
        <taxon>Pteridineae</taxon>
        <taxon>Pteridaceae</taxon>
        <taxon>Vittarioideae</taxon>
        <taxon>Adiantum</taxon>
    </lineage>
</organism>
<sequence length="70" mass="8036">MSEWRMTWKELNSARSATLTTLSSSSRVRSLSHRATNRLSLRLEVLEVRPHGGIEKFHCAAYYNCARKPS</sequence>
<dbReference type="Pfam" id="PF08132">
    <property type="entry name" value="AdoMetDC_leader"/>
    <property type="match status" value="1"/>
</dbReference>
<name>A0A9D4UUH2_ADICA</name>
<dbReference type="Proteomes" id="UP000886520">
    <property type="component" value="Chromosome 10"/>
</dbReference>